<dbReference type="EMBL" id="DWWL01000036">
    <property type="protein sequence ID" value="HJC47465.1"/>
    <property type="molecule type" value="Genomic_DNA"/>
</dbReference>
<dbReference type="Gene3D" id="1.10.10.10">
    <property type="entry name" value="Winged helix-like DNA-binding domain superfamily/Winged helix DNA-binding domain"/>
    <property type="match status" value="1"/>
</dbReference>
<sequence>MLIRDRLSQCALSDGERAVAEYILKQGTAIRAMTIKEIADASFSSPSTLLRIAHKMDFQGWIELKEAYLREEEYLNAHFSGIDANLPFQKKDSAMTIAAKIAALKKEAIDDTLSLITDRQLNAAAAMLEKASSIGIYASGENLVICRDFQLNMTKIGRKVTLCGLQGEIAYMAYQAEPSSCALIISYSGETPIPIQAAKILKKHQVPIVLITSLGDNSLTRIADCTLRLCTREKLYSKIAPFSSDISAEYLLDVLYSCIFSADYDENLRRKIQSAREIEHSVRKSTVEGIREDL</sequence>
<dbReference type="CDD" id="cd05013">
    <property type="entry name" value="SIS_RpiR"/>
    <property type="match status" value="1"/>
</dbReference>
<dbReference type="AlphaFoldDB" id="A0A9D2PDF8"/>
<proteinExistence type="predicted"/>
<evidence type="ECO:0000256" key="2">
    <source>
        <dbReference type="ARBA" id="ARBA00023125"/>
    </source>
</evidence>
<evidence type="ECO:0000313" key="7">
    <source>
        <dbReference type="Proteomes" id="UP000823883"/>
    </source>
</evidence>
<dbReference type="InterPro" id="IPR036388">
    <property type="entry name" value="WH-like_DNA-bd_sf"/>
</dbReference>
<dbReference type="SUPFAM" id="SSF46689">
    <property type="entry name" value="Homeodomain-like"/>
    <property type="match status" value="1"/>
</dbReference>
<dbReference type="PANTHER" id="PTHR30514:SF10">
    <property type="entry name" value="MURR_RPIR FAMILY TRANSCRIPTIONAL REGULATOR"/>
    <property type="match status" value="1"/>
</dbReference>
<dbReference type="InterPro" id="IPR047640">
    <property type="entry name" value="RpiR-like"/>
</dbReference>
<dbReference type="InterPro" id="IPR000281">
    <property type="entry name" value="HTH_RpiR"/>
</dbReference>
<dbReference type="Proteomes" id="UP000823883">
    <property type="component" value="Unassembled WGS sequence"/>
</dbReference>
<name>A0A9D2PDF8_9FIRM</name>
<dbReference type="InterPro" id="IPR009057">
    <property type="entry name" value="Homeodomain-like_sf"/>
</dbReference>
<evidence type="ECO:0000313" key="6">
    <source>
        <dbReference type="EMBL" id="HJC47465.1"/>
    </source>
</evidence>
<dbReference type="InterPro" id="IPR046348">
    <property type="entry name" value="SIS_dom_sf"/>
</dbReference>
<dbReference type="GO" id="GO:0003677">
    <property type="term" value="F:DNA binding"/>
    <property type="evidence" value="ECO:0007669"/>
    <property type="project" value="UniProtKB-KW"/>
</dbReference>
<reference evidence="6" key="2">
    <citation type="submission" date="2021-04" db="EMBL/GenBank/DDBJ databases">
        <authorList>
            <person name="Gilroy R."/>
        </authorList>
    </citation>
    <scope>NUCLEOTIDE SEQUENCE</scope>
    <source>
        <strain evidence="6">CHK183-5548</strain>
    </source>
</reference>
<evidence type="ECO:0000256" key="3">
    <source>
        <dbReference type="ARBA" id="ARBA00023163"/>
    </source>
</evidence>
<keyword evidence="1" id="KW-0805">Transcription regulation</keyword>
<dbReference type="PROSITE" id="PS51071">
    <property type="entry name" value="HTH_RPIR"/>
    <property type="match status" value="1"/>
</dbReference>
<dbReference type="SUPFAM" id="SSF53697">
    <property type="entry name" value="SIS domain"/>
    <property type="match status" value="1"/>
</dbReference>
<dbReference type="GO" id="GO:1901135">
    <property type="term" value="P:carbohydrate derivative metabolic process"/>
    <property type="evidence" value="ECO:0007669"/>
    <property type="project" value="InterPro"/>
</dbReference>
<feature type="domain" description="SIS" evidence="5">
    <location>
        <begin position="124"/>
        <end position="257"/>
    </location>
</feature>
<comment type="caution">
    <text evidence="6">The sequence shown here is derived from an EMBL/GenBank/DDBJ whole genome shotgun (WGS) entry which is preliminary data.</text>
</comment>
<reference evidence="6" key="1">
    <citation type="journal article" date="2021" name="PeerJ">
        <title>Extensive microbial diversity within the chicken gut microbiome revealed by metagenomics and culture.</title>
        <authorList>
            <person name="Gilroy R."/>
            <person name="Ravi A."/>
            <person name="Getino M."/>
            <person name="Pursley I."/>
            <person name="Horton D.L."/>
            <person name="Alikhan N.F."/>
            <person name="Baker D."/>
            <person name="Gharbi K."/>
            <person name="Hall N."/>
            <person name="Watson M."/>
            <person name="Adriaenssens E.M."/>
            <person name="Foster-Nyarko E."/>
            <person name="Jarju S."/>
            <person name="Secka A."/>
            <person name="Antonio M."/>
            <person name="Oren A."/>
            <person name="Chaudhuri R.R."/>
            <person name="La Ragione R."/>
            <person name="Hildebrand F."/>
            <person name="Pallen M.J."/>
        </authorList>
    </citation>
    <scope>NUCLEOTIDE SEQUENCE</scope>
    <source>
        <strain evidence="6">CHK183-5548</strain>
    </source>
</reference>
<evidence type="ECO:0000259" key="4">
    <source>
        <dbReference type="PROSITE" id="PS51071"/>
    </source>
</evidence>
<evidence type="ECO:0000256" key="1">
    <source>
        <dbReference type="ARBA" id="ARBA00023015"/>
    </source>
</evidence>
<dbReference type="InterPro" id="IPR035472">
    <property type="entry name" value="RpiR-like_SIS"/>
</dbReference>
<accession>A0A9D2PDF8</accession>
<protein>
    <submittedName>
        <fullName evidence="6">MurR/RpiR family transcriptional regulator</fullName>
    </submittedName>
</protein>
<dbReference type="Pfam" id="PF01380">
    <property type="entry name" value="SIS"/>
    <property type="match status" value="1"/>
</dbReference>
<dbReference type="InterPro" id="IPR001347">
    <property type="entry name" value="SIS_dom"/>
</dbReference>
<organism evidence="6 7">
    <name type="scientific">Candidatus Lachnoclostridium pullistercoris</name>
    <dbReference type="NCBI Taxonomy" id="2838632"/>
    <lineage>
        <taxon>Bacteria</taxon>
        <taxon>Bacillati</taxon>
        <taxon>Bacillota</taxon>
        <taxon>Clostridia</taxon>
        <taxon>Lachnospirales</taxon>
        <taxon>Lachnospiraceae</taxon>
    </lineage>
</organism>
<gene>
    <name evidence="6" type="ORF">IAA04_05380</name>
</gene>
<dbReference type="GO" id="GO:0097367">
    <property type="term" value="F:carbohydrate derivative binding"/>
    <property type="evidence" value="ECO:0007669"/>
    <property type="project" value="InterPro"/>
</dbReference>
<evidence type="ECO:0000259" key="5">
    <source>
        <dbReference type="PROSITE" id="PS51464"/>
    </source>
</evidence>
<keyword evidence="2" id="KW-0238">DNA-binding</keyword>
<dbReference type="PROSITE" id="PS51464">
    <property type="entry name" value="SIS"/>
    <property type="match status" value="1"/>
</dbReference>
<keyword evidence="3" id="KW-0804">Transcription</keyword>
<dbReference type="GO" id="GO:0003700">
    <property type="term" value="F:DNA-binding transcription factor activity"/>
    <property type="evidence" value="ECO:0007669"/>
    <property type="project" value="InterPro"/>
</dbReference>
<dbReference type="Pfam" id="PF01418">
    <property type="entry name" value="HTH_6"/>
    <property type="match status" value="1"/>
</dbReference>
<dbReference type="Gene3D" id="3.40.50.10490">
    <property type="entry name" value="Glucose-6-phosphate isomerase like protein, domain 1"/>
    <property type="match status" value="1"/>
</dbReference>
<feature type="domain" description="HTH rpiR-type" evidence="4">
    <location>
        <begin position="1"/>
        <end position="75"/>
    </location>
</feature>
<dbReference type="PANTHER" id="PTHR30514">
    <property type="entry name" value="GLUCOKINASE"/>
    <property type="match status" value="1"/>
</dbReference>